<gene>
    <name evidence="9" type="ORF">Pla163_20910</name>
</gene>
<feature type="signal peptide" evidence="8">
    <location>
        <begin position="1"/>
        <end position="24"/>
    </location>
</feature>
<dbReference type="PANTHER" id="PTHR30026">
    <property type="entry name" value="OUTER MEMBRANE PROTEIN TOLC"/>
    <property type="match status" value="1"/>
</dbReference>
<accession>A0A518D0G9</accession>
<dbReference type="InterPro" id="IPR051906">
    <property type="entry name" value="TolC-like"/>
</dbReference>
<evidence type="ECO:0000256" key="8">
    <source>
        <dbReference type="SAM" id="SignalP"/>
    </source>
</evidence>
<evidence type="ECO:0000256" key="6">
    <source>
        <dbReference type="ARBA" id="ARBA00023136"/>
    </source>
</evidence>
<evidence type="ECO:0000256" key="5">
    <source>
        <dbReference type="ARBA" id="ARBA00022692"/>
    </source>
</evidence>
<dbReference type="Pfam" id="PF02321">
    <property type="entry name" value="OEP"/>
    <property type="match status" value="2"/>
</dbReference>
<keyword evidence="7" id="KW-0998">Cell outer membrane</keyword>
<evidence type="ECO:0000256" key="7">
    <source>
        <dbReference type="ARBA" id="ARBA00023237"/>
    </source>
</evidence>
<dbReference type="PANTHER" id="PTHR30026:SF23">
    <property type="entry name" value="TO APRF-PUTATIVE OUTER MEMBRANE EFFLUX PROTEIN OR SECRETED ALKALINE PHOSPHATASE-RELATED"/>
    <property type="match status" value="1"/>
</dbReference>
<protein>
    <submittedName>
        <fullName evidence="9">Outer membrane efflux protein</fullName>
    </submittedName>
</protein>
<evidence type="ECO:0000256" key="2">
    <source>
        <dbReference type="ARBA" id="ARBA00007613"/>
    </source>
</evidence>
<dbReference type="Proteomes" id="UP000319342">
    <property type="component" value="Chromosome"/>
</dbReference>
<organism evidence="9 10">
    <name type="scientific">Rohdeia mirabilis</name>
    <dbReference type="NCBI Taxonomy" id="2528008"/>
    <lineage>
        <taxon>Bacteria</taxon>
        <taxon>Pseudomonadati</taxon>
        <taxon>Planctomycetota</taxon>
        <taxon>Planctomycetia</taxon>
        <taxon>Planctomycetia incertae sedis</taxon>
        <taxon>Rohdeia</taxon>
    </lineage>
</organism>
<comment type="similarity">
    <text evidence="2">Belongs to the outer membrane factor (OMF) (TC 1.B.17) family.</text>
</comment>
<dbReference type="GO" id="GO:0015562">
    <property type="term" value="F:efflux transmembrane transporter activity"/>
    <property type="evidence" value="ECO:0007669"/>
    <property type="project" value="InterPro"/>
</dbReference>
<keyword evidence="5" id="KW-0812">Transmembrane</keyword>
<dbReference type="EMBL" id="CP036290">
    <property type="protein sequence ID" value="QDU84971.1"/>
    <property type="molecule type" value="Genomic_DNA"/>
</dbReference>
<reference evidence="9 10" key="1">
    <citation type="submission" date="2019-02" db="EMBL/GenBank/DDBJ databases">
        <title>Deep-cultivation of Planctomycetes and their phenomic and genomic characterization uncovers novel biology.</title>
        <authorList>
            <person name="Wiegand S."/>
            <person name="Jogler M."/>
            <person name="Boedeker C."/>
            <person name="Pinto D."/>
            <person name="Vollmers J."/>
            <person name="Rivas-Marin E."/>
            <person name="Kohn T."/>
            <person name="Peeters S.H."/>
            <person name="Heuer A."/>
            <person name="Rast P."/>
            <person name="Oberbeckmann S."/>
            <person name="Bunk B."/>
            <person name="Jeske O."/>
            <person name="Meyerdierks A."/>
            <person name="Storesund J.E."/>
            <person name="Kallscheuer N."/>
            <person name="Luecker S."/>
            <person name="Lage O.M."/>
            <person name="Pohl T."/>
            <person name="Merkel B.J."/>
            <person name="Hornburger P."/>
            <person name="Mueller R.-W."/>
            <person name="Bruemmer F."/>
            <person name="Labrenz M."/>
            <person name="Spormann A.M."/>
            <person name="Op den Camp H."/>
            <person name="Overmann J."/>
            <person name="Amann R."/>
            <person name="Jetten M.S.M."/>
            <person name="Mascher T."/>
            <person name="Medema M.H."/>
            <person name="Devos D.P."/>
            <person name="Kaster A.-K."/>
            <person name="Ovreas L."/>
            <person name="Rohde M."/>
            <person name="Galperin M.Y."/>
            <person name="Jogler C."/>
        </authorList>
    </citation>
    <scope>NUCLEOTIDE SEQUENCE [LARGE SCALE GENOMIC DNA]</scope>
    <source>
        <strain evidence="9 10">Pla163</strain>
    </source>
</reference>
<dbReference type="SUPFAM" id="SSF56954">
    <property type="entry name" value="Outer membrane efflux proteins (OEP)"/>
    <property type="match status" value="1"/>
</dbReference>
<evidence type="ECO:0000256" key="3">
    <source>
        <dbReference type="ARBA" id="ARBA00022448"/>
    </source>
</evidence>
<keyword evidence="8" id="KW-0732">Signal</keyword>
<evidence type="ECO:0000313" key="10">
    <source>
        <dbReference type="Proteomes" id="UP000319342"/>
    </source>
</evidence>
<keyword evidence="6" id="KW-0472">Membrane</keyword>
<evidence type="ECO:0000256" key="4">
    <source>
        <dbReference type="ARBA" id="ARBA00022452"/>
    </source>
</evidence>
<dbReference type="GO" id="GO:1990281">
    <property type="term" value="C:efflux pump complex"/>
    <property type="evidence" value="ECO:0007669"/>
    <property type="project" value="TreeGrafter"/>
</dbReference>
<sequence length="525" mass="58451" precursor="true">MLLRLMLVAHTPVFAVALAALALAGPTLRAQEEGEVEQLPLRLEDAWSLALDSNIGLAIQERSREAARYDALGSWGAFDPVFSLSATYTEGERPQNNTFTTGNVFVLDFDNKRAEARLTTPVRSGGRFDISATLDNTSSQIPNGSGGIDSESFTDTNVSLSFVQPLLRGAGVREATTQQERSRLQLAREQASLDQAREQLLLDVHVAYWDLVAALEEVGVRERALELGNEQLRQESERLRVGVGTEVDVLQAETNVATREEQLLLANNTVDQREDALKQLLFGEPSSEEGGHRREDWNRRLVPLTELPTDLQYDAPDTWLTRLDAAFEQRPDLAVLRADIEIAEIDLVARRSDREASLDLTLSVSSGASDTSRRDSLQSGFGFDFPTYSASLSYEVPLRNRTARYAERAARASLRSRHLAYSEAENRTVSDLRNGLREVYYQARAVEAASKSREFAERQLEAEQVRYREGLSTTFQVLEFQQTLTEALSSEQTVRANLAKSRAQLLFAEGRLAEALGVEPARTDR</sequence>
<dbReference type="RefSeq" id="WP_145187455.1">
    <property type="nucleotide sequence ID" value="NZ_CP036290.1"/>
</dbReference>
<dbReference type="GO" id="GO:0009279">
    <property type="term" value="C:cell outer membrane"/>
    <property type="evidence" value="ECO:0007669"/>
    <property type="project" value="UniProtKB-SubCell"/>
</dbReference>
<dbReference type="AlphaFoldDB" id="A0A518D0G9"/>
<dbReference type="Gene3D" id="1.20.1600.10">
    <property type="entry name" value="Outer membrane efflux proteins (OEP)"/>
    <property type="match status" value="1"/>
</dbReference>
<evidence type="ECO:0000256" key="1">
    <source>
        <dbReference type="ARBA" id="ARBA00004442"/>
    </source>
</evidence>
<keyword evidence="3" id="KW-0813">Transport</keyword>
<feature type="chain" id="PRO_5021844163" evidence="8">
    <location>
        <begin position="25"/>
        <end position="525"/>
    </location>
</feature>
<keyword evidence="10" id="KW-1185">Reference proteome</keyword>
<name>A0A518D0G9_9BACT</name>
<evidence type="ECO:0000313" key="9">
    <source>
        <dbReference type="EMBL" id="QDU84971.1"/>
    </source>
</evidence>
<proteinExistence type="inferred from homology"/>
<dbReference type="OrthoDB" id="234964at2"/>
<dbReference type="InterPro" id="IPR003423">
    <property type="entry name" value="OMP_efflux"/>
</dbReference>
<keyword evidence="4" id="KW-1134">Transmembrane beta strand</keyword>
<comment type="subcellular location">
    <subcellularLocation>
        <location evidence="1">Cell outer membrane</location>
    </subcellularLocation>
</comment>
<dbReference type="GO" id="GO:0015288">
    <property type="term" value="F:porin activity"/>
    <property type="evidence" value="ECO:0007669"/>
    <property type="project" value="TreeGrafter"/>
</dbReference>